<name>E4WSR9_OIKDI</name>
<evidence type="ECO:0000259" key="3">
    <source>
        <dbReference type="Pfam" id="PF01048"/>
    </source>
</evidence>
<gene>
    <name evidence="4" type="ORF">GSOID_T00005809001</name>
</gene>
<feature type="binding site" evidence="2">
    <location>
        <position position="217"/>
    </location>
    <ligand>
        <name>substrate</name>
    </ligand>
</feature>
<feature type="binding site" evidence="2">
    <location>
        <begin position="137"/>
        <end position="140"/>
    </location>
    <ligand>
        <name>phosphate</name>
        <dbReference type="ChEBI" id="CHEBI:43474"/>
    </ligand>
</feature>
<dbReference type="InParanoid" id="E4WSR9"/>
<dbReference type="Proteomes" id="UP000001307">
    <property type="component" value="Unassembled WGS sequence"/>
</dbReference>
<dbReference type="Pfam" id="PF01048">
    <property type="entry name" value="PNP_UDP_1"/>
    <property type="match status" value="1"/>
</dbReference>
<dbReference type="PANTHER" id="PTHR43691:SF11">
    <property type="entry name" value="FI09636P-RELATED"/>
    <property type="match status" value="1"/>
</dbReference>
<keyword evidence="5" id="KW-1185">Reference proteome</keyword>
<accession>E4WSR9</accession>
<dbReference type="PANTHER" id="PTHR43691">
    <property type="entry name" value="URIDINE PHOSPHORYLASE"/>
    <property type="match status" value="1"/>
</dbReference>
<evidence type="ECO:0000256" key="2">
    <source>
        <dbReference type="PIRSR" id="PIRSR610059-50"/>
    </source>
</evidence>
<dbReference type="AlphaFoldDB" id="E4WSR9"/>
<dbReference type="Gene3D" id="3.40.50.1580">
    <property type="entry name" value="Nucleoside phosphorylase domain"/>
    <property type="match status" value="1"/>
</dbReference>
<protein>
    <recommendedName>
        <fullName evidence="3">Nucleoside phosphorylase domain-containing protein</fullName>
    </recommendedName>
</protein>
<evidence type="ECO:0000313" key="5">
    <source>
        <dbReference type="Proteomes" id="UP000001307"/>
    </source>
</evidence>
<dbReference type="NCBIfam" id="TIGR01719">
    <property type="entry name" value="euk_UDPppase"/>
    <property type="match status" value="1"/>
</dbReference>
<dbReference type="GO" id="GO:0006218">
    <property type="term" value="P:uridine catabolic process"/>
    <property type="evidence" value="ECO:0007669"/>
    <property type="project" value="TreeGrafter"/>
</dbReference>
<feature type="binding site" evidence="2">
    <location>
        <position position="93"/>
    </location>
    <ligand>
        <name>phosphate</name>
        <dbReference type="ChEBI" id="CHEBI:43474"/>
    </ligand>
</feature>
<reference evidence="4" key="1">
    <citation type="journal article" date="2010" name="Science">
        <title>Plasticity of animal genome architecture unmasked by rapid evolution of a pelagic tunicate.</title>
        <authorList>
            <person name="Denoeud F."/>
            <person name="Henriet S."/>
            <person name="Mungpakdee S."/>
            <person name="Aury J.M."/>
            <person name="Da Silva C."/>
            <person name="Brinkmann H."/>
            <person name="Mikhaleva J."/>
            <person name="Olsen L.C."/>
            <person name="Jubin C."/>
            <person name="Canestro C."/>
            <person name="Bouquet J.M."/>
            <person name="Danks G."/>
            <person name="Poulain J."/>
            <person name="Campsteijn C."/>
            <person name="Adamski M."/>
            <person name="Cross I."/>
            <person name="Yadetie F."/>
            <person name="Muffato M."/>
            <person name="Louis A."/>
            <person name="Butcher S."/>
            <person name="Tsagkogeorga G."/>
            <person name="Konrad A."/>
            <person name="Singh S."/>
            <person name="Jensen M.F."/>
            <person name="Cong E.H."/>
            <person name="Eikeseth-Otteraa H."/>
            <person name="Noel B."/>
            <person name="Anthouard V."/>
            <person name="Porcel B.M."/>
            <person name="Kachouri-Lafond R."/>
            <person name="Nishino A."/>
            <person name="Ugolini M."/>
            <person name="Chourrout P."/>
            <person name="Nishida H."/>
            <person name="Aasland R."/>
            <person name="Huzurbazar S."/>
            <person name="Westhof E."/>
            <person name="Delsuc F."/>
            <person name="Lehrach H."/>
            <person name="Reinhardt R."/>
            <person name="Weissenbach J."/>
            <person name="Roy S.W."/>
            <person name="Artiguenave F."/>
            <person name="Postlethwait J.H."/>
            <person name="Manak J.R."/>
            <person name="Thompson E.M."/>
            <person name="Jaillon O."/>
            <person name="Du Pasquier L."/>
            <person name="Boudinot P."/>
            <person name="Liberles D.A."/>
            <person name="Volff J.N."/>
            <person name="Philippe H."/>
            <person name="Lenhard B."/>
            <person name="Roest Crollius H."/>
            <person name="Wincker P."/>
            <person name="Chourrout D."/>
        </authorList>
    </citation>
    <scope>NUCLEOTIDE SEQUENCE [LARGE SCALE GENOMIC DNA]</scope>
</reference>
<dbReference type="CDD" id="cd17763">
    <property type="entry name" value="UP_hUPP-like"/>
    <property type="match status" value="1"/>
</dbReference>
<feature type="domain" description="Nucleoside phosphorylase" evidence="3">
    <location>
        <begin position="50"/>
        <end position="289"/>
    </location>
</feature>
<dbReference type="EMBL" id="FN653016">
    <property type="protein sequence ID" value="CBY06747.1"/>
    <property type="molecule type" value="Genomic_DNA"/>
</dbReference>
<dbReference type="InterPro" id="IPR000845">
    <property type="entry name" value="Nucleoside_phosphorylase_d"/>
</dbReference>
<dbReference type="GO" id="GO:0005829">
    <property type="term" value="C:cytosol"/>
    <property type="evidence" value="ECO:0007669"/>
    <property type="project" value="TreeGrafter"/>
</dbReference>
<dbReference type="InterPro" id="IPR010059">
    <property type="entry name" value="Uridine_phosphorylase_euk"/>
</dbReference>
<comment type="similarity">
    <text evidence="1">Belongs to the PNP/UDP phosphorylase family.</text>
</comment>
<evidence type="ECO:0000313" key="4">
    <source>
        <dbReference type="EMBL" id="CBY06747.1"/>
    </source>
</evidence>
<sequence length="311" mass="34438">MNNYEIAMNSEGSVQLQNENLKNIDVDFLYHFGIDNKTTDLEKTFGDVNFVVMGGSEGRMENFAKALYNHLKDKLPNLDPKCAETDLAKKGGRYVMFKIANTLILNHGMGFGSLSIALHEILKLLHYAKAKNLTFIRMGTCGGVGQEAGTICITKTGYTQLIEPYFPYAACGKVIKLPSTACDQTIKIFSEHVERAGLTFAIGNTVSTDDFYEGQGRTDGAFCHYTSEQKLDWLRELSTVHNVINFEMEACLFIASCNRAKVKSLCACAAMLNRLNGDQITSTKEVLGGYVDKLMSVVIEFVSSPLLEIQK</sequence>
<dbReference type="GO" id="GO:0009166">
    <property type="term" value="P:nucleotide catabolic process"/>
    <property type="evidence" value="ECO:0007669"/>
    <property type="project" value="InterPro"/>
</dbReference>
<feature type="binding site" evidence="2">
    <location>
        <position position="215"/>
    </location>
    <ligand>
        <name>substrate</name>
    </ligand>
</feature>
<organism evidence="4">
    <name type="scientific">Oikopleura dioica</name>
    <name type="common">Tunicate</name>
    <dbReference type="NCBI Taxonomy" id="34765"/>
    <lineage>
        <taxon>Eukaryota</taxon>
        <taxon>Metazoa</taxon>
        <taxon>Chordata</taxon>
        <taxon>Tunicata</taxon>
        <taxon>Appendicularia</taxon>
        <taxon>Copelata</taxon>
        <taxon>Oikopleuridae</taxon>
        <taxon>Oikopleura</taxon>
    </lineage>
</organism>
<dbReference type="GO" id="GO:0004850">
    <property type="term" value="F:uridine phosphorylase activity"/>
    <property type="evidence" value="ECO:0007669"/>
    <property type="project" value="InterPro"/>
</dbReference>
<evidence type="ECO:0000256" key="1">
    <source>
        <dbReference type="ARBA" id="ARBA00010456"/>
    </source>
</evidence>
<dbReference type="OrthoDB" id="204058at2759"/>
<proteinExistence type="inferred from homology"/>
<dbReference type="SUPFAM" id="SSF53167">
    <property type="entry name" value="Purine and uridine phosphorylases"/>
    <property type="match status" value="1"/>
</dbReference>
<dbReference type="InterPro" id="IPR035994">
    <property type="entry name" value="Nucleoside_phosphorylase_sf"/>
</dbReference>